<dbReference type="InterPro" id="IPR000209">
    <property type="entry name" value="Peptidase_S8/S53_dom"/>
</dbReference>
<evidence type="ECO:0000256" key="3">
    <source>
        <dbReference type="ARBA" id="ARBA00022801"/>
    </source>
</evidence>
<reference evidence="8" key="2">
    <citation type="submission" date="2023-06" db="EMBL/GenBank/DDBJ databases">
        <authorList>
            <consortium name="Lawrence Berkeley National Laboratory"/>
            <person name="Haridas S."/>
            <person name="Hensen N."/>
            <person name="Bonometti L."/>
            <person name="Westerberg I."/>
            <person name="Brannstrom I.O."/>
            <person name="Guillou S."/>
            <person name="Cros-Aarteil S."/>
            <person name="Calhoun S."/>
            <person name="Kuo A."/>
            <person name="Mondo S."/>
            <person name="Pangilinan J."/>
            <person name="Riley R."/>
            <person name="Labutti K."/>
            <person name="Andreopoulos B."/>
            <person name="Lipzen A."/>
            <person name="Chen C."/>
            <person name="Yanf M."/>
            <person name="Daum C."/>
            <person name="Ng V."/>
            <person name="Clum A."/>
            <person name="Steindorff A."/>
            <person name="Ohm R."/>
            <person name="Martin F."/>
            <person name="Silar P."/>
            <person name="Natvig D."/>
            <person name="Lalanne C."/>
            <person name="Gautier V."/>
            <person name="Ament-Velasquez S.L."/>
            <person name="Kruys A."/>
            <person name="Hutchinson M.I."/>
            <person name="Powell A.J."/>
            <person name="Barry K."/>
            <person name="Miller A.N."/>
            <person name="Grigoriev I.V."/>
            <person name="Debuchy R."/>
            <person name="Gladieux P."/>
            <person name="Thoren M.H."/>
            <person name="Johannesson H."/>
        </authorList>
    </citation>
    <scope>NUCLEOTIDE SEQUENCE</scope>
    <source>
        <strain evidence="8">CBS 958.72</strain>
    </source>
</reference>
<evidence type="ECO:0000313" key="8">
    <source>
        <dbReference type="EMBL" id="KAK3366753.1"/>
    </source>
</evidence>
<sequence>MVDDDIANEQSLSLADTLQKYDLVAKSFWQYYESDWTSVQWKTAVQFFHERRGEDDEDGSGDDDGARILDERPYHALLPPASQNNAFLLMVEHPPSESVVHRYPRLLALGTLLFEIGRETRQKNPATASQSTKMEAKTLEERINTDLNNIRRALRRGHSRALAVEERRAIVDRRVVYPLKLLLERLGWVDGSGNVQWQDEGKRSHDARGHDTKASFLSTGDAADQVQIRNQPSLPRIRIAVLGTGYDPASAFFTDGARRRRIQKWKDLTTENGQNARDEDGHGTYVLSLLMEVIPTADIYVARVARNASELADSTSNIALEAAFPSLSAIEWASKEHRVDIISMPFGFEREVPDADGNLAITNALSEALHTKNQEILFFAAGANEGGNRAKMFPASHPHVISIRGTDYKGWLQRYNTPRAHLGSGDCFMTLGQDVPGAGLSANNDSKGEVEVCRSSTSVSTPIAAGRAGILLGYARLFADDVQKYLGDRRDGIMAGNRAPGLATVEGMRKMLMRMSREMMDGYCYLAAEAFLQLNTHESRIGALGGSLYDK</sequence>
<dbReference type="GO" id="GO:0004252">
    <property type="term" value="F:serine-type endopeptidase activity"/>
    <property type="evidence" value="ECO:0007669"/>
    <property type="project" value="InterPro"/>
</dbReference>
<protein>
    <submittedName>
        <fullName evidence="8">Peptidase S8/S53, subtilisin/kexin/sedolisin</fullName>
    </submittedName>
</protein>
<comment type="caution">
    <text evidence="5">Lacks conserved residue(s) required for the propagation of feature annotation.</text>
</comment>
<evidence type="ECO:0000313" key="9">
    <source>
        <dbReference type="Proteomes" id="UP001287356"/>
    </source>
</evidence>
<proteinExistence type="inferred from homology"/>
<comment type="similarity">
    <text evidence="1 5">Belongs to the peptidase S8 family.</text>
</comment>
<gene>
    <name evidence="8" type="ORF">B0T24DRAFT_596653</name>
</gene>
<evidence type="ECO:0000256" key="5">
    <source>
        <dbReference type="PROSITE-ProRule" id="PRU01240"/>
    </source>
</evidence>
<dbReference type="Proteomes" id="UP001287356">
    <property type="component" value="Unassembled WGS sequence"/>
</dbReference>
<dbReference type="Gene3D" id="3.40.50.200">
    <property type="entry name" value="Peptidase S8/S53 domain"/>
    <property type="match status" value="1"/>
</dbReference>
<evidence type="ECO:0000259" key="7">
    <source>
        <dbReference type="Pfam" id="PF00082"/>
    </source>
</evidence>
<keyword evidence="2" id="KW-0645">Protease</keyword>
<dbReference type="InterPro" id="IPR050131">
    <property type="entry name" value="Peptidase_S8_subtilisin-like"/>
</dbReference>
<accession>A0AAE0JYJ7</accession>
<dbReference type="GO" id="GO:0006508">
    <property type="term" value="P:proteolysis"/>
    <property type="evidence" value="ECO:0007669"/>
    <property type="project" value="UniProtKB-KW"/>
</dbReference>
<dbReference type="CDD" id="cd00306">
    <property type="entry name" value="Peptidases_S8_S53"/>
    <property type="match status" value="1"/>
</dbReference>
<feature type="compositionally biased region" description="Basic and acidic residues" evidence="6">
    <location>
        <begin position="199"/>
        <end position="213"/>
    </location>
</feature>
<dbReference type="PANTHER" id="PTHR43806:SF11">
    <property type="entry name" value="CEREVISIN-RELATED"/>
    <property type="match status" value="1"/>
</dbReference>
<dbReference type="AlphaFoldDB" id="A0AAE0JYJ7"/>
<dbReference type="PANTHER" id="PTHR43806">
    <property type="entry name" value="PEPTIDASE S8"/>
    <property type="match status" value="1"/>
</dbReference>
<comment type="caution">
    <text evidence="8">The sequence shown here is derived from an EMBL/GenBank/DDBJ whole genome shotgun (WGS) entry which is preliminary data.</text>
</comment>
<dbReference type="Pfam" id="PF00082">
    <property type="entry name" value="Peptidase_S8"/>
    <property type="match status" value="1"/>
</dbReference>
<keyword evidence="3" id="KW-0378">Hydrolase</keyword>
<organism evidence="8 9">
    <name type="scientific">Lasiosphaeria ovina</name>
    <dbReference type="NCBI Taxonomy" id="92902"/>
    <lineage>
        <taxon>Eukaryota</taxon>
        <taxon>Fungi</taxon>
        <taxon>Dikarya</taxon>
        <taxon>Ascomycota</taxon>
        <taxon>Pezizomycotina</taxon>
        <taxon>Sordariomycetes</taxon>
        <taxon>Sordariomycetidae</taxon>
        <taxon>Sordariales</taxon>
        <taxon>Lasiosphaeriaceae</taxon>
        <taxon>Lasiosphaeria</taxon>
    </lineage>
</organism>
<reference evidence="8" key="1">
    <citation type="journal article" date="2023" name="Mol. Phylogenet. Evol.">
        <title>Genome-scale phylogeny and comparative genomics of the fungal order Sordariales.</title>
        <authorList>
            <person name="Hensen N."/>
            <person name="Bonometti L."/>
            <person name="Westerberg I."/>
            <person name="Brannstrom I.O."/>
            <person name="Guillou S."/>
            <person name="Cros-Aarteil S."/>
            <person name="Calhoun S."/>
            <person name="Haridas S."/>
            <person name="Kuo A."/>
            <person name="Mondo S."/>
            <person name="Pangilinan J."/>
            <person name="Riley R."/>
            <person name="LaButti K."/>
            <person name="Andreopoulos B."/>
            <person name="Lipzen A."/>
            <person name="Chen C."/>
            <person name="Yan M."/>
            <person name="Daum C."/>
            <person name="Ng V."/>
            <person name="Clum A."/>
            <person name="Steindorff A."/>
            <person name="Ohm R.A."/>
            <person name="Martin F."/>
            <person name="Silar P."/>
            <person name="Natvig D.O."/>
            <person name="Lalanne C."/>
            <person name="Gautier V."/>
            <person name="Ament-Velasquez S.L."/>
            <person name="Kruys A."/>
            <person name="Hutchinson M.I."/>
            <person name="Powell A.J."/>
            <person name="Barry K."/>
            <person name="Miller A.N."/>
            <person name="Grigoriev I.V."/>
            <person name="Debuchy R."/>
            <person name="Gladieux P."/>
            <person name="Hiltunen Thoren M."/>
            <person name="Johannesson H."/>
        </authorList>
    </citation>
    <scope>NUCLEOTIDE SEQUENCE</scope>
    <source>
        <strain evidence="8">CBS 958.72</strain>
    </source>
</reference>
<evidence type="ECO:0000256" key="2">
    <source>
        <dbReference type="ARBA" id="ARBA00022670"/>
    </source>
</evidence>
<feature type="domain" description="Peptidase S8/S53" evidence="7">
    <location>
        <begin position="237"/>
        <end position="473"/>
    </location>
</feature>
<keyword evidence="9" id="KW-1185">Reference proteome</keyword>
<evidence type="ECO:0000256" key="6">
    <source>
        <dbReference type="SAM" id="MobiDB-lite"/>
    </source>
</evidence>
<dbReference type="PROSITE" id="PS51892">
    <property type="entry name" value="SUBTILASE"/>
    <property type="match status" value="1"/>
</dbReference>
<name>A0AAE0JYJ7_9PEZI</name>
<dbReference type="SUPFAM" id="SSF52743">
    <property type="entry name" value="Subtilisin-like"/>
    <property type="match status" value="1"/>
</dbReference>
<dbReference type="EMBL" id="JAULSN010000007">
    <property type="protein sequence ID" value="KAK3366753.1"/>
    <property type="molecule type" value="Genomic_DNA"/>
</dbReference>
<keyword evidence="4" id="KW-0720">Serine protease</keyword>
<evidence type="ECO:0000256" key="4">
    <source>
        <dbReference type="ARBA" id="ARBA00022825"/>
    </source>
</evidence>
<feature type="region of interest" description="Disordered" evidence="6">
    <location>
        <begin position="198"/>
        <end position="222"/>
    </location>
</feature>
<evidence type="ECO:0000256" key="1">
    <source>
        <dbReference type="ARBA" id="ARBA00011073"/>
    </source>
</evidence>
<dbReference type="InterPro" id="IPR036852">
    <property type="entry name" value="Peptidase_S8/S53_dom_sf"/>
</dbReference>